<dbReference type="Proteomes" id="UP000182264">
    <property type="component" value="Chromosome"/>
</dbReference>
<dbReference type="InterPro" id="IPR051198">
    <property type="entry name" value="BchE-like"/>
</dbReference>
<keyword evidence="5" id="KW-0411">Iron-sulfur</keyword>
<dbReference type="KEGG" id="pace:A6070_01285"/>
<dbReference type="GO" id="GO:0051536">
    <property type="term" value="F:iron-sulfur cluster binding"/>
    <property type="evidence" value="ECO:0007669"/>
    <property type="project" value="UniProtKB-KW"/>
</dbReference>
<dbReference type="AlphaFoldDB" id="A0A1L3GG89"/>
<protein>
    <submittedName>
        <fullName evidence="8">Coproporphyrinogen III oxidase</fullName>
    </submittedName>
</protein>
<keyword evidence="2" id="KW-0949">S-adenosyl-L-methionine</keyword>
<dbReference type="SMART" id="SM00729">
    <property type="entry name" value="Elp3"/>
    <property type="match status" value="1"/>
</dbReference>
<evidence type="ECO:0000256" key="2">
    <source>
        <dbReference type="ARBA" id="ARBA00022691"/>
    </source>
</evidence>
<dbReference type="RefSeq" id="WP_072286702.1">
    <property type="nucleotide sequence ID" value="NZ_CP015455.1"/>
</dbReference>
<name>A0A1L3GG89_SYNAC</name>
<reference evidence="8 9" key="1">
    <citation type="journal article" date="2017" name="Genome Announc.">
        <title>Complete Genome Sequences of Two Acetylene-Fermenting Pelobacter acetylenicus Strains.</title>
        <authorList>
            <person name="Sutton J.M."/>
            <person name="Baesman S.M."/>
            <person name="Fierst J.L."/>
            <person name="Poret-Peterson A.T."/>
            <person name="Oremland R.S."/>
            <person name="Dunlap D.S."/>
            <person name="Akob D.M."/>
        </authorList>
    </citation>
    <scope>NUCLEOTIDE SEQUENCE [LARGE SCALE GENOMIC DNA]</scope>
    <source>
        <strain evidence="8 9">DSM 3247</strain>
    </source>
</reference>
<dbReference type="GO" id="GO:0046872">
    <property type="term" value="F:metal ion binding"/>
    <property type="evidence" value="ECO:0007669"/>
    <property type="project" value="UniProtKB-KW"/>
</dbReference>
<feature type="domain" description="Radical SAM core" evidence="7">
    <location>
        <begin position="23"/>
        <end position="296"/>
    </location>
</feature>
<keyword evidence="4" id="KW-0408">Iron</keyword>
<feature type="compositionally biased region" description="Basic and acidic residues" evidence="6">
    <location>
        <begin position="1"/>
        <end position="15"/>
    </location>
</feature>
<dbReference type="PANTHER" id="PTHR43409">
    <property type="entry name" value="ANAEROBIC MAGNESIUM-PROTOPORPHYRIN IX MONOMETHYL ESTER CYCLASE-RELATED"/>
    <property type="match status" value="1"/>
</dbReference>
<dbReference type="OrthoDB" id="5470216at2"/>
<evidence type="ECO:0000259" key="7">
    <source>
        <dbReference type="PROSITE" id="PS51918"/>
    </source>
</evidence>
<evidence type="ECO:0000256" key="1">
    <source>
        <dbReference type="ARBA" id="ARBA00001966"/>
    </source>
</evidence>
<comment type="cofactor">
    <cofactor evidence="1">
        <name>[4Fe-4S] cluster</name>
        <dbReference type="ChEBI" id="CHEBI:49883"/>
    </cofactor>
</comment>
<evidence type="ECO:0000313" key="9">
    <source>
        <dbReference type="Proteomes" id="UP000182264"/>
    </source>
</evidence>
<accession>A0A1L3GG89</accession>
<dbReference type="GO" id="GO:0003824">
    <property type="term" value="F:catalytic activity"/>
    <property type="evidence" value="ECO:0007669"/>
    <property type="project" value="InterPro"/>
</dbReference>
<dbReference type="PANTHER" id="PTHR43409:SF4">
    <property type="entry name" value="RADICAL SAM SUPERFAMILY PROTEIN"/>
    <property type="match status" value="1"/>
</dbReference>
<feature type="region of interest" description="Disordered" evidence="6">
    <location>
        <begin position="1"/>
        <end position="22"/>
    </location>
</feature>
<dbReference type="SUPFAM" id="SSF102114">
    <property type="entry name" value="Radical SAM enzymes"/>
    <property type="match status" value="1"/>
</dbReference>
<dbReference type="SFLD" id="SFLDG01095">
    <property type="entry name" value="Uncharacterised_Radical_SAM_Su"/>
    <property type="match status" value="1"/>
</dbReference>
<keyword evidence="3" id="KW-0479">Metal-binding</keyword>
<dbReference type="InterPro" id="IPR058240">
    <property type="entry name" value="rSAM_sf"/>
</dbReference>
<evidence type="ECO:0000313" key="8">
    <source>
        <dbReference type="EMBL" id="APG24855.1"/>
    </source>
</evidence>
<dbReference type="Pfam" id="PF04055">
    <property type="entry name" value="Radical_SAM"/>
    <property type="match status" value="1"/>
</dbReference>
<dbReference type="EMBL" id="CP015518">
    <property type="protein sequence ID" value="APG24855.1"/>
    <property type="molecule type" value="Genomic_DNA"/>
</dbReference>
<evidence type="ECO:0000256" key="6">
    <source>
        <dbReference type="SAM" id="MobiDB-lite"/>
    </source>
</evidence>
<dbReference type="PROSITE" id="PS51918">
    <property type="entry name" value="RADICAL_SAM"/>
    <property type="match status" value="1"/>
</dbReference>
<dbReference type="SFLD" id="SFLDS00029">
    <property type="entry name" value="Radical_SAM"/>
    <property type="match status" value="1"/>
</dbReference>
<gene>
    <name evidence="8" type="ORF">A7E75_07325</name>
</gene>
<dbReference type="InterPro" id="IPR006638">
    <property type="entry name" value="Elp3/MiaA/NifB-like_rSAM"/>
</dbReference>
<evidence type="ECO:0000256" key="4">
    <source>
        <dbReference type="ARBA" id="ARBA00023004"/>
    </source>
</evidence>
<evidence type="ECO:0000256" key="5">
    <source>
        <dbReference type="ARBA" id="ARBA00023014"/>
    </source>
</evidence>
<dbReference type="STRING" id="29542.A6070_01285"/>
<organism evidence="8 9">
    <name type="scientific">Syntrophotalea acetylenica</name>
    <name type="common">Pelobacter acetylenicus</name>
    <dbReference type="NCBI Taxonomy" id="29542"/>
    <lineage>
        <taxon>Bacteria</taxon>
        <taxon>Pseudomonadati</taxon>
        <taxon>Thermodesulfobacteriota</taxon>
        <taxon>Desulfuromonadia</taxon>
        <taxon>Desulfuromonadales</taxon>
        <taxon>Syntrophotaleaceae</taxon>
        <taxon>Syntrophotalea</taxon>
    </lineage>
</organism>
<keyword evidence="9" id="KW-1185">Reference proteome</keyword>
<sequence length="388" mass="43457">MKEPLQVSESEKWHFEQGPVRPPSEARSLLLRVSRHCPWNRCTFCPLYKGKAFSLRSVEDIRRDIDVVARHLDTLRERLAGDRLDASVLALWRDHLPAAERAPFWAAALWLSGGLESVFLQDADGLIAGPVQLRAILDHLRKTFPWPFRVTAYARSKTVLRYRPEDLLALRQAGLSRLHIGLESGCDTVLRQVCKGASRAEHIMAGRRVRQAGIELSAYVMPGLGGRNLSERHARDSASALCAIDPEFIRLRTLAIPGGVPLAQEWLSGRFELCDSRELARELLLFLQSLDAAHGELVSDHALNLFEDLSGRLPKDLPRLRSMVEAFLVLPDERRCLYLVGRRGGVLRGLADLQDPGRQAAAAAICRKLGATPDNVEEICRLLMQRLI</sequence>
<evidence type="ECO:0000256" key="3">
    <source>
        <dbReference type="ARBA" id="ARBA00022723"/>
    </source>
</evidence>
<proteinExistence type="predicted"/>
<dbReference type="InterPro" id="IPR007197">
    <property type="entry name" value="rSAM"/>
</dbReference>
<dbReference type="InterPro" id="IPR013785">
    <property type="entry name" value="Aldolase_TIM"/>
</dbReference>
<dbReference type="Gene3D" id="3.20.20.70">
    <property type="entry name" value="Aldolase class I"/>
    <property type="match status" value="1"/>
</dbReference>